<sequence length="117" mass="13677">MAKFIKSFFSADRRRSRNEECEEDKNIALSLDGRRKLSLSRSGRMKQANRKRQSLSLDVYNHDIQMSEKPKTTEIQTAQRKSVIEENKTENVRRSLNAEEEIDTAFEIINKTIITDL</sequence>
<dbReference type="OrthoDB" id="8122921at2759"/>
<organism evidence="1 2">
    <name type="scientific">Bicyclus anynana</name>
    <name type="common">Squinting bush brown butterfly</name>
    <dbReference type="NCBI Taxonomy" id="110368"/>
    <lineage>
        <taxon>Eukaryota</taxon>
        <taxon>Metazoa</taxon>
        <taxon>Ecdysozoa</taxon>
        <taxon>Arthropoda</taxon>
        <taxon>Hexapoda</taxon>
        <taxon>Insecta</taxon>
        <taxon>Pterygota</taxon>
        <taxon>Neoptera</taxon>
        <taxon>Endopterygota</taxon>
        <taxon>Lepidoptera</taxon>
        <taxon>Glossata</taxon>
        <taxon>Ditrysia</taxon>
        <taxon>Papilionoidea</taxon>
        <taxon>Nymphalidae</taxon>
        <taxon>Satyrinae</taxon>
        <taxon>Satyrini</taxon>
        <taxon>Mycalesina</taxon>
        <taxon>Bicyclus</taxon>
    </lineage>
</organism>
<name>A0A6J1N784_BICAN</name>
<proteinExistence type="predicted"/>
<reference evidence="2" key="1">
    <citation type="submission" date="2025-08" db="UniProtKB">
        <authorList>
            <consortium name="RefSeq"/>
        </authorList>
    </citation>
    <scope>IDENTIFICATION</scope>
</reference>
<accession>A0A6J1N784</accession>
<dbReference type="Proteomes" id="UP001652582">
    <property type="component" value="Chromosome 24"/>
</dbReference>
<dbReference type="RefSeq" id="XP_023940893.2">
    <property type="nucleotide sequence ID" value="XM_024085125.2"/>
</dbReference>
<evidence type="ECO:0000313" key="1">
    <source>
        <dbReference type="Proteomes" id="UP001652582"/>
    </source>
</evidence>
<evidence type="ECO:0000313" key="2">
    <source>
        <dbReference type="RefSeq" id="XP_023940893.2"/>
    </source>
</evidence>
<protein>
    <submittedName>
        <fullName evidence="2">Uncharacterized protein LOC112047856</fullName>
    </submittedName>
</protein>
<dbReference type="GeneID" id="112047856"/>
<gene>
    <name evidence="2" type="primary">LOC112047856</name>
</gene>
<keyword evidence="1" id="KW-1185">Reference proteome</keyword>